<gene>
    <name evidence="2" type="ORF">XDN619_LOCUS2011</name>
</gene>
<proteinExistence type="predicted"/>
<reference evidence="2" key="1">
    <citation type="submission" date="2021-02" db="EMBL/GenBank/DDBJ databases">
        <authorList>
            <person name="Nowell W R."/>
        </authorList>
    </citation>
    <scope>NUCLEOTIDE SEQUENCE</scope>
</reference>
<evidence type="ECO:0000313" key="2">
    <source>
        <dbReference type="EMBL" id="CAF1973548.1"/>
    </source>
</evidence>
<feature type="transmembrane region" description="Helical" evidence="1">
    <location>
        <begin position="152"/>
        <end position="175"/>
    </location>
</feature>
<organism evidence="2 3">
    <name type="scientific">Rotaria magnacalcarata</name>
    <dbReference type="NCBI Taxonomy" id="392030"/>
    <lineage>
        <taxon>Eukaryota</taxon>
        <taxon>Metazoa</taxon>
        <taxon>Spiralia</taxon>
        <taxon>Gnathifera</taxon>
        <taxon>Rotifera</taxon>
        <taxon>Eurotatoria</taxon>
        <taxon>Bdelloidea</taxon>
        <taxon>Philodinida</taxon>
        <taxon>Philodinidae</taxon>
        <taxon>Rotaria</taxon>
    </lineage>
</organism>
<dbReference type="AlphaFoldDB" id="A0A816M524"/>
<dbReference type="InterPro" id="IPR029024">
    <property type="entry name" value="TerB-like"/>
</dbReference>
<evidence type="ECO:0000313" key="3">
    <source>
        <dbReference type="Proteomes" id="UP000663887"/>
    </source>
</evidence>
<accession>A0A816M524</accession>
<dbReference type="EMBL" id="CAJNRG010000095">
    <property type="protein sequence ID" value="CAF1973548.1"/>
    <property type="molecule type" value="Genomic_DNA"/>
</dbReference>
<comment type="caution">
    <text evidence="2">The sequence shown here is derived from an EMBL/GenBank/DDBJ whole genome shotgun (WGS) entry which is preliminary data.</text>
</comment>
<dbReference type="Gene3D" id="1.10.3680.10">
    <property type="entry name" value="TerB-like"/>
    <property type="match status" value="1"/>
</dbReference>
<keyword evidence="1" id="KW-0812">Transmembrane</keyword>
<keyword evidence="1" id="KW-1133">Transmembrane helix</keyword>
<feature type="transmembrane region" description="Helical" evidence="1">
    <location>
        <begin position="106"/>
        <end position="127"/>
    </location>
</feature>
<feature type="transmembrane region" description="Helical" evidence="1">
    <location>
        <begin position="39"/>
        <end position="65"/>
    </location>
</feature>
<name>A0A816M524_9BILA</name>
<keyword evidence="1" id="KW-0472">Membrane</keyword>
<sequence length="526" mass="58310">MEMDDPENIDPDEYVRLREEYEEQLDAFMLKYLRRAWPTWIVCILGIFQLCISLIILGVDLPIILMFAPRWQVFVACWTALCTFIAAVSTIHSVRKTTWSKLKWTAALNIIGGLAAALMIAFDVLYLTNSKICLVSGSCNYLSYTYSAAKSFYTGEVVVGIFFFISVFAFLVIFIKYGIGGLTLFEHIQRGWIPPTFNPVVPSNAGGSLLSMGTNPVTGPGVMVGKPSTPTNMPPNSASRSAMMMRGPPANPGAVPRYQPAPGAMPGYPPPPGAMPGYPPPPPGAMYGYPPRPPPPGAMYGYPPQPGGRMPRYPGQMMMPGGRPPMPGPYGPPPRFPPGVRPVSADIKMTEPTTRQLISEWIHQERYNHRDETKRKFYADLAHSKGVLNVAAADSKLNEETRKWVAGYQQLWVCVPDEVLDLADKYKPNVEDGTVPYHSKSGLEHAKYGQSWIFYDAFCAASAGGELTPEKITAIYAKAKKMIIAEEKIKQVQELFEADVKLREKRLRVLFPNGIYTAVKEVELEQ</sequence>
<evidence type="ECO:0000256" key="1">
    <source>
        <dbReference type="SAM" id="Phobius"/>
    </source>
</evidence>
<protein>
    <submittedName>
        <fullName evidence="2">Uncharacterized protein</fullName>
    </submittedName>
</protein>
<dbReference type="Proteomes" id="UP000663887">
    <property type="component" value="Unassembled WGS sequence"/>
</dbReference>
<feature type="transmembrane region" description="Helical" evidence="1">
    <location>
        <begin position="71"/>
        <end position="94"/>
    </location>
</feature>